<protein>
    <recommendedName>
        <fullName evidence="7">Plant bHLH transcription factor ACT-like domain-containing protein</fullName>
    </recommendedName>
</protein>
<evidence type="ECO:0000256" key="3">
    <source>
        <dbReference type="ARBA" id="ARBA00023015"/>
    </source>
</evidence>
<keyword evidence="4" id="KW-0804">Transcription</keyword>
<gene>
    <name evidence="8" type="ORF">HU200_045206</name>
</gene>
<feature type="compositionally biased region" description="Basic and acidic residues" evidence="6">
    <location>
        <begin position="86"/>
        <end position="95"/>
    </location>
</feature>
<dbReference type="GO" id="GO:0046983">
    <property type="term" value="F:protein dimerization activity"/>
    <property type="evidence" value="ECO:0007669"/>
    <property type="project" value="InterPro"/>
</dbReference>
<dbReference type="AlphaFoldDB" id="A0A835B144"/>
<name>A0A835B144_9POAL</name>
<evidence type="ECO:0000259" key="7">
    <source>
        <dbReference type="Pfam" id="PF22754"/>
    </source>
</evidence>
<dbReference type="PANTHER" id="PTHR45959:SF53">
    <property type="entry name" value="BHLH DOMAIN-CONTAINING PROTEIN"/>
    <property type="match status" value="1"/>
</dbReference>
<evidence type="ECO:0000256" key="4">
    <source>
        <dbReference type="ARBA" id="ARBA00023163"/>
    </source>
</evidence>
<evidence type="ECO:0000256" key="6">
    <source>
        <dbReference type="SAM" id="MobiDB-lite"/>
    </source>
</evidence>
<comment type="subcellular location">
    <subcellularLocation>
        <location evidence="1">Nucleus</location>
    </subcellularLocation>
</comment>
<keyword evidence="5" id="KW-0539">Nucleus</keyword>
<evidence type="ECO:0000313" key="8">
    <source>
        <dbReference type="EMBL" id="KAF8681769.1"/>
    </source>
</evidence>
<dbReference type="OrthoDB" id="677685at2759"/>
<evidence type="ECO:0000313" key="9">
    <source>
        <dbReference type="Proteomes" id="UP000636709"/>
    </source>
</evidence>
<comment type="caution">
    <text evidence="8">The sequence shown here is derived from an EMBL/GenBank/DDBJ whole genome shotgun (WGS) entry which is preliminary data.</text>
</comment>
<comment type="similarity">
    <text evidence="2">Belongs to the bHLH protein family.</text>
</comment>
<feature type="region of interest" description="Disordered" evidence="6">
    <location>
        <begin position="80"/>
        <end position="103"/>
    </location>
</feature>
<organism evidence="8 9">
    <name type="scientific">Digitaria exilis</name>
    <dbReference type="NCBI Taxonomy" id="1010633"/>
    <lineage>
        <taxon>Eukaryota</taxon>
        <taxon>Viridiplantae</taxon>
        <taxon>Streptophyta</taxon>
        <taxon>Embryophyta</taxon>
        <taxon>Tracheophyta</taxon>
        <taxon>Spermatophyta</taxon>
        <taxon>Magnoliopsida</taxon>
        <taxon>Liliopsida</taxon>
        <taxon>Poales</taxon>
        <taxon>Poaceae</taxon>
        <taxon>PACMAD clade</taxon>
        <taxon>Panicoideae</taxon>
        <taxon>Panicodae</taxon>
        <taxon>Paniceae</taxon>
        <taxon>Anthephorinae</taxon>
        <taxon>Digitaria</taxon>
    </lineage>
</organism>
<dbReference type="InterPro" id="IPR054502">
    <property type="entry name" value="bHLH-TF_ACT-like_plant"/>
</dbReference>
<dbReference type="SUPFAM" id="SSF47459">
    <property type="entry name" value="HLH, helix-loop-helix DNA-binding domain"/>
    <property type="match status" value="1"/>
</dbReference>
<evidence type="ECO:0000256" key="5">
    <source>
        <dbReference type="ARBA" id="ARBA00023242"/>
    </source>
</evidence>
<dbReference type="Proteomes" id="UP000636709">
    <property type="component" value="Unassembled WGS sequence"/>
</dbReference>
<evidence type="ECO:0000256" key="1">
    <source>
        <dbReference type="ARBA" id="ARBA00004123"/>
    </source>
</evidence>
<keyword evidence="3" id="KW-0805">Transcription regulation</keyword>
<feature type="domain" description="Plant bHLH transcription factor ACT-like" evidence="7">
    <location>
        <begin position="232"/>
        <end position="287"/>
    </location>
</feature>
<feature type="region of interest" description="Disordered" evidence="6">
    <location>
        <begin position="1"/>
        <end position="25"/>
    </location>
</feature>
<dbReference type="GO" id="GO:0005634">
    <property type="term" value="C:nucleus"/>
    <property type="evidence" value="ECO:0007669"/>
    <property type="project" value="UniProtKB-SubCell"/>
</dbReference>
<accession>A0A835B144</accession>
<dbReference type="Gene3D" id="4.10.280.10">
    <property type="entry name" value="Helix-loop-helix DNA-binding domain"/>
    <property type="match status" value="1"/>
</dbReference>
<dbReference type="Pfam" id="PF22754">
    <property type="entry name" value="bHLH-TF_ACT-like_plant"/>
    <property type="match status" value="1"/>
</dbReference>
<feature type="region of interest" description="Disordered" evidence="6">
    <location>
        <begin position="108"/>
        <end position="127"/>
    </location>
</feature>
<sequence>MEDTSLVFTKWASPNPGAAAADHGSSRATFPTLYALREASHAAEMVQELIADDVVHAPNSSSSGDIIAANNWNLGATSAALPGSNNRRDGGDPGHSRYAAGSGVRAAATAAADDDEEEEISRRPSKERGGIHVGIIITSISDTNNRTMQRFISDQMDKATILSDATSYVEELQEKVKDMEAGRSSIVETRLVVVKRPCLHLHASPVTDDDGSPSPGTPSTAWQELPEIEARFSESEKSVMVRVHCENSKGVLVKVLTEMEELKLTIIHANVMMFPACTLTMAITAKASVSSAFD</sequence>
<dbReference type="InterPro" id="IPR052610">
    <property type="entry name" value="bHLH_transcription_regulator"/>
</dbReference>
<keyword evidence="9" id="KW-1185">Reference proteome</keyword>
<reference evidence="8" key="1">
    <citation type="submission" date="2020-07" db="EMBL/GenBank/DDBJ databases">
        <title>Genome sequence and genetic diversity analysis of an under-domesticated orphan crop, white fonio (Digitaria exilis).</title>
        <authorList>
            <person name="Bennetzen J.L."/>
            <person name="Chen S."/>
            <person name="Ma X."/>
            <person name="Wang X."/>
            <person name="Yssel A.E.J."/>
            <person name="Chaluvadi S.R."/>
            <person name="Johnson M."/>
            <person name="Gangashetty P."/>
            <person name="Hamidou F."/>
            <person name="Sanogo M.D."/>
            <person name="Zwaenepoel A."/>
            <person name="Wallace J."/>
            <person name="Van De Peer Y."/>
            <person name="Van Deynze A."/>
        </authorList>
    </citation>
    <scope>NUCLEOTIDE SEQUENCE</scope>
    <source>
        <tissue evidence="8">Leaves</tissue>
    </source>
</reference>
<dbReference type="InterPro" id="IPR036638">
    <property type="entry name" value="HLH_DNA-bd_sf"/>
</dbReference>
<dbReference type="PANTHER" id="PTHR45959">
    <property type="entry name" value="BHLH TRANSCRIPTION FACTOR"/>
    <property type="match status" value="1"/>
</dbReference>
<proteinExistence type="inferred from homology"/>
<evidence type="ECO:0000256" key="2">
    <source>
        <dbReference type="ARBA" id="ARBA00005510"/>
    </source>
</evidence>
<dbReference type="EMBL" id="JACEFO010002109">
    <property type="protein sequence ID" value="KAF8681769.1"/>
    <property type="molecule type" value="Genomic_DNA"/>
</dbReference>